<dbReference type="InterPro" id="IPR029035">
    <property type="entry name" value="DHS-like_NAD/FAD-binding_dom"/>
</dbReference>
<dbReference type="InterPro" id="IPR026591">
    <property type="entry name" value="Sirtuin_cat_small_dom_sf"/>
</dbReference>
<dbReference type="PROSITE" id="PS50305">
    <property type="entry name" value="SIRTUIN"/>
    <property type="match status" value="1"/>
</dbReference>
<feature type="binding site" evidence="3">
    <location>
        <begin position="202"/>
        <end position="204"/>
    </location>
    <ligand>
        <name>NAD(+)</name>
        <dbReference type="ChEBI" id="CHEBI:57540"/>
    </ligand>
</feature>
<evidence type="ECO:0000313" key="6">
    <source>
        <dbReference type="EMBL" id="GLC24059.1"/>
    </source>
</evidence>
<feature type="binding site" evidence="3">
    <location>
        <begin position="23"/>
        <end position="42"/>
    </location>
    <ligand>
        <name>NAD(+)</name>
        <dbReference type="ChEBI" id="CHEBI:57540"/>
    </ligand>
</feature>
<keyword evidence="2 3" id="KW-0520">NAD</keyword>
<dbReference type="InterPro" id="IPR027546">
    <property type="entry name" value="Sirtuin_class_III"/>
</dbReference>
<evidence type="ECO:0000313" key="7">
    <source>
        <dbReference type="Proteomes" id="UP001161325"/>
    </source>
</evidence>
<comment type="similarity">
    <text evidence="3">Belongs to the sirtuin family. Class III subfamily.</text>
</comment>
<evidence type="ECO:0000256" key="2">
    <source>
        <dbReference type="ARBA" id="ARBA00023027"/>
    </source>
</evidence>
<accession>A0AA37VDR1</accession>
<keyword evidence="3" id="KW-0963">Cytoplasm</keyword>
<comment type="domain">
    <text evidence="3">2 residues (Tyr-67 and Arg-70) present in a large hydrophobic pocket are probably involved in substrate specificity. They are important for desuccinylation activity, but dispensable for deacetylation activity.</text>
</comment>
<comment type="catalytic activity">
    <reaction evidence="3">
        <text>N(6)-succinyl-L-lysyl-[protein] + NAD(+) + H2O = 2''-O-succinyl-ADP-D-ribose + nicotinamide + L-lysyl-[protein]</text>
        <dbReference type="Rhea" id="RHEA:47668"/>
        <dbReference type="Rhea" id="RHEA-COMP:9752"/>
        <dbReference type="Rhea" id="RHEA-COMP:11877"/>
        <dbReference type="ChEBI" id="CHEBI:15377"/>
        <dbReference type="ChEBI" id="CHEBI:17154"/>
        <dbReference type="ChEBI" id="CHEBI:29969"/>
        <dbReference type="ChEBI" id="CHEBI:57540"/>
        <dbReference type="ChEBI" id="CHEBI:87830"/>
        <dbReference type="ChEBI" id="CHEBI:87832"/>
    </reaction>
</comment>
<dbReference type="RefSeq" id="WP_284348505.1">
    <property type="nucleotide sequence ID" value="NZ_BRXS01000001.1"/>
</dbReference>
<dbReference type="GO" id="GO:0005737">
    <property type="term" value="C:cytoplasm"/>
    <property type="evidence" value="ECO:0007669"/>
    <property type="project" value="UniProtKB-SubCell"/>
</dbReference>
<dbReference type="InterPro" id="IPR003000">
    <property type="entry name" value="Sirtuin"/>
</dbReference>
<evidence type="ECO:0000259" key="5">
    <source>
        <dbReference type="PROSITE" id="PS50305"/>
    </source>
</evidence>
<feature type="binding site" evidence="3 4">
    <location>
        <position position="135"/>
    </location>
    <ligand>
        <name>Zn(2+)</name>
        <dbReference type="ChEBI" id="CHEBI:29105"/>
    </ligand>
</feature>
<evidence type="ECO:0000256" key="1">
    <source>
        <dbReference type="ARBA" id="ARBA00022679"/>
    </source>
</evidence>
<evidence type="ECO:0000256" key="4">
    <source>
        <dbReference type="PROSITE-ProRule" id="PRU00236"/>
    </source>
</evidence>
<dbReference type="HAMAP" id="MF_01121">
    <property type="entry name" value="Sirtuin_ClassIII"/>
    <property type="match status" value="1"/>
</dbReference>
<comment type="catalytic activity">
    <reaction evidence="3">
        <text>N(6)-acetyl-L-lysyl-[protein] + NAD(+) + H2O = 2''-O-acetyl-ADP-D-ribose + nicotinamide + L-lysyl-[protein]</text>
        <dbReference type="Rhea" id="RHEA:43636"/>
        <dbReference type="Rhea" id="RHEA-COMP:9752"/>
        <dbReference type="Rhea" id="RHEA-COMP:10731"/>
        <dbReference type="ChEBI" id="CHEBI:15377"/>
        <dbReference type="ChEBI" id="CHEBI:17154"/>
        <dbReference type="ChEBI" id="CHEBI:29969"/>
        <dbReference type="ChEBI" id="CHEBI:57540"/>
        <dbReference type="ChEBI" id="CHEBI:61930"/>
        <dbReference type="ChEBI" id="CHEBI:83767"/>
        <dbReference type="EC" id="2.3.1.286"/>
    </reaction>
</comment>
<name>A0AA37VDR1_9BACT</name>
<dbReference type="PANTHER" id="PTHR11085">
    <property type="entry name" value="NAD-DEPENDENT PROTEIN DEACYLASE SIRTUIN-5, MITOCHONDRIAL-RELATED"/>
    <property type="match status" value="1"/>
</dbReference>
<dbReference type="SUPFAM" id="SSF52467">
    <property type="entry name" value="DHS-like NAD/FAD-binding domain"/>
    <property type="match status" value="1"/>
</dbReference>
<feature type="binding site" evidence="3 4">
    <location>
        <position position="162"/>
    </location>
    <ligand>
        <name>Zn(2+)</name>
        <dbReference type="ChEBI" id="CHEBI:29105"/>
    </ligand>
</feature>
<feature type="binding site" evidence="3">
    <location>
        <begin position="228"/>
        <end position="230"/>
    </location>
    <ligand>
        <name>NAD(+)</name>
        <dbReference type="ChEBI" id="CHEBI:57540"/>
    </ligand>
</feature>
<feature type="binding site" evidence="3">
    <location>
        <position position="67"/>
    </location>
    <ligand>
        <name>substrate</name>
    </ligand>
</feature>
<dbReference type="GO" id="GO:0070403">
    <property type="term" value="F:NAD+ binding"/>
    <property type="evidence" value="ECO:0007669"/>
    <property type="project" value="UniProtKB-UniRule"/>
</dbReference>
<feature type="active site" description="Proton acceptor" evidence="3 4">
    <location>
        <position position="127"/>
    </location>
</feature>
<feature type="binding site" evidence="3">
    <location>
        <begin position="101"/>
        <end position="104"/>
    </location>
    <ligand>
        <name>NAD(+)</name>
        <dbReference type="ChEBI" id="CHEBI:57540"/>
    </ligand>
</feature>
<feature type="binding site" evidence="3 4">
    <location>
        <position position="165"/>
    </location>
    <ligand>
        <name>Zn(2+)</name>
        <dbReference type="ChEBI" id="CHEBI:29105"/>
    </ligand>
</feature>
<dbReference type="GO" id="GO:0036054">
    <property type="term" value="F:protein-malonyllysine demalonylase activity"/>
    <property type="evidence" value="ECO:0007669"/>
    <property type="project" value="InterPro"/>
</dbReference>
<comment type="function">
    <text evidence="3">NAD-dependent lysine deacetylase and desuccinylase that specifically removes acetyl and succinyl groups on target proteins. Modulates the activities of several proteins which are inactive in their acylated form.</text>
</comment>
<feature type="binding site" evidence="3 4">
    <location>
        <position position="141"/>
    </location>
    <ligand>
        <name>Zn(2+)</name>
        <dbReference type="ChEBI" id="CHEBI:29105"/>
    </ligand>
</feature>
<dbReference type="EMBL" id="BRXS01000001">
    <property type="protein sequence ID" value="GLC24059.1"/>
    <property type="molecule type" value="Genomic_DNA"/>
</dbReference>
<keyword evidence="7" id="KW-1185">Reference proteome</keyword>
<dbReference type="PANTHER" id="PTHR11085:SF10">
    <property type="entry name" value="NAD-DEPENDENT PROTEIN DEACYLASE SIRTUIN-5, MITOCHONDRIAL-RELATED"/>
    <property type="match status" value="1"/>
</dbReference>
<dbReference type="Pfam" id="PF02146">
    <property type="entry name" value="SIR2"/>
    <property type="match status" value="1"/>
</dbReference>
<dbReference type="AlphaFoldDB" id="A0AA37VDR1"/>
<comment type="subcellular location">
    <subcellularLocation>
        <location evidence="3">Cytoplasm</location>
    </subcellularLocation>
</comment>
<evidence type="ECO:0000256" key="3">
    <source>
        <dbReference type="HAMAP-Rule" id="MF_01121"/>
    </source>
</evidence>
<dbReference type="Gene3D" id="3.30.1600.10">
    <property type="entry name" value="SIR2/SIRT2 'Small Domain"/>
    <property type="match status" value="1"/>
</dbReference>
<organism evidence="6 7">
    <name type="scientific">Roseisolibacter agri</name>
    <dbReference type="NCBI Taxonomy" id="2014610"/>
    <lineage>
        <taxon>Bacteria</taxon>
        <taxon>Pseudomonadati</taxon>
        <taxon>Gemmatimonadota</taxon>
        <taxon>Gemmatimonadia</taxon>
        <taxon>Gemmatimonadales</taxon>
        <taxon>Gemmatimonadaceae</taxon>
        <taxon>Roseisolibacter</taxon>
    </lineage>
</organism>
<dbReference type="GO" id="GO:0017136">
    <property type="term" value="F:histone deacetylase activity, NAD-dependent"/>
    <property type="evidence" value="ECO:0007669"/>
    <property type="project" value="TreeGrafter"/>
</dbReference>
<dbReference type="EC" id="2.3.1.286" evidence="3"/>
<dbReference type="InterPro" id="IPR050134">
    <property type="entry name" value="NAD-dep_sirtuin_deacylases"/>
</dbReference>
<proteinExistence type="inferred from homology"/>
<comment type="cofactor">
    <cofactor evidence="3">
        <name>Zn(2+)</name>
        <dbReference type="ChEBI" id="CHEBI:29105"/>
    </cofactor>
    <text evidence="3">Binds 1 zinc ion per subunit.</text>
</comment>
<dbReference type="Gene3D" id="3.40.50.1220">
    <property type="entry name" value="TPP-binding domain"/>
    <property type="match status" value="1"/>
</dbReference>
<feature type="domain" description="Deacetylase sirtuin-type" evidence="5">
    <location>
        <begin position="1"/>
        <end position="256"/>
    </location>
</feature>
<feature type="binding site" evidence="3">
    <location>
        <position position="246"/>
    </location>
    <ligand>
        <name>NAD(+)</name>
        <dbReference type="ChEBI" id="CHEBI:57540"/>
    </ligand>
</feature>
<dbReference type="GO" id="GO:0008270">
    <property type="term" value="F:zinc ion binding"/>
    <property type="evidence" value="ECO:0007669"/>
    <property type="project" value="UniProtKB-UniRule"/>
</dbReference>
<dbReference type="Proteomes" id="UP001161325">
    <property type="component" value="Unassembled WGS sequence"/>
</dbReference>
<keyword evidence="3 4" id="KW-0862">Zinc</keyword>
<keyword evidence="1" id="KW-0808">Transferase</keyword>
<feature type="binding site" evidence="3">
    <location>
        <position position="70"/>
    </location>
    <ligand>
        <name>substrate</name>
    </ligand>
</feature>
<gene>
    <name evidence="3" type="primary">cobB</name>
    <name evidence="6" type="ORF">rosag_05720</name>
</gene>
<protein>
    <recommendedName>
        <fullName evidence="3">NAD-dependent protein deacylase</fullName>
        <ecNumber evidence="3">2.3.1.286</ecNumber>
    </recommendedName>
    <alternativeName>
        <fullName evidence="3">Regulatory protein SIR2 homolog</fullName>
    </alternativeName>
</protein>
<reference evidence="6" key="1">
    <citation type="submission" date="2022-08" db="EMBL/GenBank/DDBJ databases">
        <title>Draft genome sequencing of Roseisolibacter agri AW1220.</title>
        <authorList>
            <person name="Tobiishi Y."/>
            <person name="Tonouchi A."/>
        </authorList>
    </citation>
    <scope>NUCLEOTIDE SEQUENCE</scope>
    <source>
        <strain evidence="6">AW1220</strain>
    </source>
</reference>
<sequence>MTPELGRARALLAGAQRLLVFTGAGVSAESGVPTFRGAGGMWNARRAEDLATPEAFARDPRLVWEWYAWRRGLVARCEPNAAHDAIARHARAHAGTTVVTQNVDGLHQRAAVAAGDPRGAASVVALHGTLFGVRCERWPACPTRLPHDGPIDASDHATLPRCDACGALLRPDVVWFGEALDAADLEAAFGAAQRADACLVVGTSALVQPAASVAATAARSGAPLVEVNAEDTPLSSLAAVALRGRAAELVPALLAQ</sequence>
<dbReference type="NCBIfam" id="NF001753">
    <property type="entry name" value="PRK00481.1-3"/>
    <property type="match status" value="1"/>
</dbReference>
<comment type="caution">
    <text evidence="6">The sequence shown here is derived from an EMBL/GenBank/DDBJ whole genome shotgun (WGS) entry which is preliminary data.</text>
</comment>
<keyword evidence="3 4" id="KW-0479">Metal-binding</keyword>
<dbReference type="GO" id="GO:0036055">
    <property type="term" value="F:protein-succinyllysine desuccinylase activity"/>
    <property type="evidence" value="ECO:0007669"/>
    <property type="project" value="UniProtKB-UniRule"/>
</dbReference>
<dbReference type="InterPro" id="IPR026590">
    <property type="entry name" value="Ssirtuin_cat_dom"/>
</dbReference>